<comment type="caution">
    <text evidence="2">The sequence shown here is derived from an EMBL/GenBank/DDBJ whole genome shotgun (WGS) entry which is preliminary data.</text>
</comment>
<protein>
    <submittedName>
        <fullName evidence="2">Uncharacterized protein</fullName>
    </submittedName>
</protein>
<feature type="compositionally biased region" description="Polar residues" evidence="1">
    <location>
        <begin position="35"/>
        <end position="45"/>
    </location>
</feature>
<dbReference type="Proteomes" id="UP000245699">
    <property type="component" value="Unassembled WGS sequence"/>
</dbReference>
<organism evidence="2 3">
    <name type="scientific">Furculomyces boomerangus</name>
    <dbReference type="NCBI Taxonomy" id="61424"/>
    <lineage>
        <taxon>Eukaryota</taxon>
        <taxon>Fungi</taxon>
        <taxon>Fungi incertae sedis</taxon>
        <taxon>Zoopagomycota</taxon>
        <taxon>Kickxellomycotina</taxon>
        <taxon>Harpellomycetes</taxon>
        <taxon>Harpellales</taxon>
        <taxon>Harpellaceae</taxon>
        <taxon>Furculomyces</taxon>
    </lineage>
</organism>
<proteinExistence type="predicted"/>
<sequence>MLGKTIRRTSSKGERSLTDAKRCKLSDLFIRDTDSQTSTCSSFQKAQEPENDDSESTSIFSGDSSHPKVVRKGYPKYGKGLGLNSARYNPYENSRVDEVRKLSRNFSMLVLENAQENSTEKDHKLHETTLKDISKMDVAEENKIKLEKNPNHMDKNLNKNVKIPNITKTVDKTGVKGMLSTRSRIAVCKTTIKFPQQQRVDENQKENSMDASRLRGHTCTSVDIKFEGENQVYENYIKLQATSPLGLIPIPESQLKMLKDKRSVLPVLKNREKANHHGLYWYNTEIGGVYKIDPALRNDNSGTKAIEPNMYSSSIGRPRFYTQVETSTYNGKYVYCRGALATEAKVEKYCGEKIIVGCIPDEVKWGDIDLKDQDVKRVVFDTVDELIRKESKTKEDIKKEKSIIGYINPKKTKKDTVAESDNEHINFPDYGTKEGTFSDINSRKNMVIRSKRNNRRVSSNKVVFYHDLAVPVGVERRFYKRECTRKIEELRKLKKLVILNSVKLDNIVSSKETEKGLEKSVKRIVDEIRKHYVKQNTKTT</sequence>
<name>A0A2T9YF22_9FUNG</name>
<keyword evidence="3" id="KW-1185">Reference proteome</keyword>
<feature type="region of interest" description="Disordered" evidence="1">
    <location>
        <begin position="33"/>
        <end position="75"/>
    </location>
</feature>
<evidence type="ECO:0000313" key="3">
    <source>
        <dbReference type="Proteomes" id="UP000245699"/>
    </source>
</evidence>
<gene>
    <name evidence="2" type="ORF">BB559_004381</name>
</gene>
<evidence type="ECO:0000256" key="1">
    <source>
        <dbReference type="SAM" id="MobiDB-lite"/>
    </source>
</evidence>
<evidence type="ECO:0000313" key="2">
    <source>
        <dbReference type="EMBL" id="PVU90941.1"/>
    </source>
</evidence>
<dbReference type="EMBL" id="MBFT01000452">
    <property type="protein sequence ID" value="PVU90941.1"/>
    <property type="molecule type" value="Genomic_DNA"/>
</dbReference>
<dbReference type="AlphaFoldDB" id="A0A2T9YF22"/>
<reference evidence="2 3" key="1">
    <citation type="journal article" date="2018" name="MBio">
        <title>Comparative Genomics Reveals the Core Gene Toolbox for the Fungus-Insect Symbiosis.</title>
        <authorList>
            <person name="Wang Y."/>
            <person name="Stata M."/>
            <person name="Wang W."/>
            <person name="Stajich J.E."/>
            <person name="White M.M."/>
            <person name="Moncalvo J.M."/>
        </authorList>
    </citation>
    <scope>NUCLEOTIDE SEQUENCE [LARGE SCALE GENOMIC DNA]</scope>
    <source>
        <strain evidence="2 3">AUS-77-4</strain>
    </source>
</reference>
<accession>A0A2T9YF22</accession>